<proteinExistence type="predicted"/>
<reference evidence="3 4" key="1">
    <citation type="submission" date="2022-03" db="EMBL/GenBank/DDBJ databases">
        <title>Complete genome analysis of Roseomonas KG 17.1 : a prolific producer of plant growth promoters.</title>
        <authorList>
            <person name="Saadouli I."/>
            <person name="Najjari A."/>
            <person name="Mosbah A."/>
            <person name="Ouzari H.I."/>
        </authorList>
    </citation>
    <scope>NUCLEOTIDE SEQUENCE [LARGE SCALE GENOMIC DNA]</scope>
    <source>
        <strain evidence="3 4">KG17-1</strain>
    </source>
</reference>
<dbReference type="EMBL" id="JALBUU010000004">
    <property type="protein sequence ID" value="MCI0753652.1"/>
    <property type="molecule type" value="Genomic_DNA"/>
</dbReference>
<dbReference type="RefSeq" id="WP_120009349.1">
    <property type="nucleotide sequence ID" value="NZ_JALBUU010000004.1"/>
</dbReference>
<dbReference type="InterPro" id="IPR028098">
    <property type="entry name" value="Glyco_trans_4-like_N"/>
</dbReference>
<keyword evidence="4" id="KW-1185">Reference proteome</keyword>
<dbReference type="InterPro" id="IPR001296">
    <property type="entry name" value="Glyco_trans_1"/>
</dbReference>
<dbReference type="SUPFAM" id="SSF53756">
    <property type="entry name" value="UDP-Glycosyltransferase/glycogen phosphorylase"/>
    <property type="match status" value="1"/>
</dbReference>
<dbReference type="PANTHER" id="PTHR45947">
    <property type="entry name" value="SULFOQUINOVOSYL TRANSFERASE SQD2"/>
    <property type="match status" value="1"/>
</dbReference>
<dbReference type="Gene3D" id="3.40.50.2000">
    <property type="entry name" value="Glycogen Phosphorylase B"/>
    <property type="match status" value="2"/>
</dbReference>
<evidence type="ECO:0000313" key="3">
    <source>
        <dbReference type="EMBL" id="MCI0753652.1"/>
    </source>
</evidence>
<gene>
    <name evidence="3" type="ORF">MON41_07760</name>
</gene>
<dbReference type="CDD" id="cd03801">
    <property type="entry name" value="GT4_PimA-like"/>
    <property type="match status" value="1"/>
</dbReference>
<evidence type="ECO:0000313" key="4">
    <source>
        <dbReference type="Proteomes" id="UP001201985"/>
    </source>
</evidence>
<comment type="caution">
    <text evidence="3">The sequence shown here is derived from an EMBL/GenBank/DDBJ whole genome shotgun (WGS) entry which is preliminary data.</text>
</comment>
<evidence type="ECO:0000259" key="1">
    <source>
        <dbReference type="Pfam" id="PF00534"/>
    </source>
</evidence>
<organism evidence="3 4">
    <name type="scientific">Teichococcus vastitatis</name>
    <dbReference type="NCBI Taxonomy" id="2307076"/>
    <lineage>
        <taxon>Bacteria</taxon>
        <taxon>Pseudomonadati</taxon>
        <taxon>Pseudomonadota</taxon>
        <taxon>Alphaproteobacteria</taxon>
        <taxon>Acetobacterales</taxon>
        <taxon>Roseomonadaceae</taxon>
        <taxon>Roseomonas</taxon>
    </lineage>
</organism>
<name>A0ABS9W2Y3_9PROT</name>
<dbReference type="Proteomes" id="UP001201985">
    <property type="component" value="Unassembled WGS sequence"/>
</dbReference>
<feature type="domain" description="Glycosyltransferase subfamily 4-like N-terminal" evidence="2">
    <location>
        <begin position="17"/>
        <end position="186"/>
    </location>
</feature>
<dbReference type="PANTHER" id="PTHR45947:SF3">
    <property type="entry name" value="SULFOQUINOVOSYL TRANSFERASE SQD2"/>
    <property type="match status" value="1"/>
</dbReference>
<feature type="domain" description="Glycosyl transferase family 1" evidence="1">
    <location>
        <begin position="247"/>
        <end position="340"/>
    </location>
</feature>
<sequence length="372" mass="39115">MAAEARPLHALVTADAVGGVWSYAMTLCRGLRARDVRVTLAVLGPSPGAAQRLEAASVPGLRLVDTGLMLDWMAPDAAAVRRTGARLAVLAGECGADLLHLNSPALAAGHRFPVPVLAVCHSCVASWWAAVKPGPLPAEFAWHRDLLAEGYRAADLLAAPSTAFAAATQALYGLTERPRLIHNGIPPWAPPSMPGPAPFAFTAGRLWDEGKDIVTLDAAAAAGLPFPVLAAGPVEGPGGGRIELRHLRAQGSLDRPAMRRILAQRPVFASAARYEPFGLAVLEAAQAGCPLVLSDIPSFREIWGDAADYAAPGDAAGFAAALRRLAAPRLRRARGEAARRRAARYTADAMVAATWNLYRELVPARAFLETPA</sequence>
<accession>A0ABS9W2Y3</accession>
<protein>
    <submittedName>
        <fullName evidence="3">Glycosyltransferase family 4 protein</fullName>
    </submittedName>
</protein>
<dbReference type="InterPro" id="IPR050194">
    <property type="entry name" value="Glycosyltransferase_grp1"/>
</dbReference>
<dbReference type="Pfam" id="PF00534">
    <property type="entry name" value="Glycos_transf_1"/>
    <property type="match status" value="1"/>
</dbReference>
<evidence type="ECO:0000259" key="2">
    <source>
        <dbReference type="Pfam" id="PF13439"/>
    </source>
</evidence>
<dbReference type="Pfam" id="PF13439">
    <property type="entry name" value="Glyco_transf_4"/>
    <property type="match status" value="1"/>
</dbReference>